<proteinExistence type="inferred from homology"/>
<evidence type="ECO:0000256" key="1">
    <source>
        <dbReference type="ARBA" id="ARBA00005437"/>
    </source>
</evidence>
<dbReference type="InterPro" id="IPR038595">
    <property type="entry name" value="LOR_sf"/>
</dbReference>
<sequence length="196" mass="21741">MSVVPELLSHDVVHLQQQRQLWRNDFSVLDGQGREIGRVVGTDTGAGRFFLGNRNFVLVDASQQVLAHLHDPFNWGRDTFSITLPDGQPLAHLRKEFSMFRKRISLALGDGTPLEVTGSFWDRDFEISDTAGNLMARADRKRRTLSEAFLGQDRYQINLTPGLAPGPRLAILAAIIAVDLIRDKEDNAAASSSSSN</sequence>
<name>A0A3P1WYD3_9ACTN</name>
<dbReference type="EMBL" id="RQYT01000004">
    <property type="protein sequence ID" value="RRD50697.1"/>
    <property type="molecule type" value="Genomic_DNA"/>
</dbReference>
<dbReference type="Gene3D" id="2.40.160.200">
    <property type="entry name" value="LURP1-related"/>
    <property type="match status" value="1"/>
</dbReference>
<dbReference type="InterPro" id="IPR005552">
    <property type="entry name" value="Scramblase"/>
</dbReference>
<evidence type="ECO:0008006" key="4">
    <source>
        <dbReference type="Google" id="ProtNLM"/>
    </source>
</evidence>
<dbReference type="Pfam" id="PF04525">
    <property type="entry name" value="LOR"/>
    <property type="match status" value="1"/>
</dbReference>
<reference evidence="2 3" key="1">
    <citation type="submission" date="2018-11" db="EMBL/GenBank/DDBJ databases">
        <title>Genomes From Bacteria Associated with the Canine Oral Cavity: a Test Case for Automated Genome-Based Taxonomic Assignment.</title>
        <authorList>
            <person name="Coil D.A."/>
            <person name="Jospin G."/>
            <person name="Darling A.E."/>
            <person name="Wallis C."/>
            <person name="Davis I.J."/>
            <person name="Harris S."/>
            <person name="Eisen J.A."/>
            <person name="Holcombe L.J."/>
            <person name="O'Flynn C."/>
        </authorList>
    </citation>
    <scope>NUCLEOTIDE SEQUENCE [LARGE SCALE GENOMIC DNA]</scope>
    <source>
        <strain evidence="2 3">OH2822_COT-296</strain>
    </source>
</reference>
<comment type="caution">
    <text evidence="2">The sequence shown here is derived from an EMBL/GenBank/DDBJ whole genome shotgun (WGS) entry which is preliminary data.</text>
</comment>
<evidence type="ECO:0000313" key="2">
    <source>
        <dbReference type="EMBL" id="RRD50697.1"/>
    </source>
</evidence>
<organism evidence="2 3">
    <name type="scientific">Arachnia propionica</name>
    <dbReference type="NCBI Taxonomy" id="1750"/>
    <lineage>
        <taxon>Bacteria</taxon>
        <taxon>Bacillati</taxon>
        <taxon>Actinomycetota</taxon>
        <taxon>Actinomycetes</taxon>
        <taxon>Propionibacteriales</taxon>
        <taxon>Propionibacteriaceae</taxon>
        <taxon>Arachnia</taxon>
    </lineage>
</organism>
<dbReference type="InterPro" id="IPR025659">
    <property type="entry name" value="Tubby-like_C"/>
</dbReference>
<dbReference type="RefSeq" id="WP_125226970.1">
    <property type="nucleotide sequence ID" value="NZ_RQYT01000004.1"/>
</dbReference>
<accession>A0A3P1WYD3</accession>
<dbReference type="AlphaFoldDB" id="A0A3P1WYD3"/>
<evidence type="ECO:0000313" key="3">
    <source>
        <dbReference type="Proteomes" id="UP000280935"/>
    </source>
</evidence>
<dbReference type="GO" id="GO:0017128">
    <property type="term" value="F:phospholipid scramblase activity"/>
    <property type="evidence" value="ECO:0007669"/>
    <property type="project" value="InterPro"/>
</dbReference>
<dbReference type="GO" id="GO:0005886">
    <property type="term" value="C:plasma membrane"/>
    <property type="evidence" value="ECO:0007669"/>
    <property type="project" value="TreeGrafter"/>
</dbReference>
<dbReference type="PANTHER" id="PTHR23248:SF9">
    <property type="entry name" value="PHOSPHOLIPID SCRAMBLASE"/>
    <property type="match status" value="1"/>
</dbReference>
<dbReference type="OrthoDB" id="4412702at2"/>
<dbReference type="PANTHER" id="PTHR23248">
    <property type="entry name" value="PHOSPHOLIPID SCRAMBLASE-RELATED"/>
    <property type="match status" value="1"/>
</dbReference>
<comment type="similarity">
    <text evidence="1">Belongs to the LOR family.</text>
</comment>
<dbReference type="Proteomes" id="UP000280935">
    <property type="component" value="Unassembled WGS sequence"/>
</dbReference>
<gene>
    <name evidence="2" type="ORF">EII35_02900</name>
</gene>
<protein>
    <recommendedName>
        <fullName evidence="4">Scramblase</fullName>
    </recommendedName>
</protein>
<dbReference type="SUPFAM" id="SSF54518">
    <property type="entry name" value="Tubby C-terminal domain-like"/>
    <property type="match status" value="1"/>
</dbReference>
<dbReference type="InterPro" id="IPR007612">
    <property type="entry name" value="LOR"/>
</dbReference>